<dbReference type="GO" id="GO:0046503">
    <property type="term" value="P:glycerolipid catabolic process"/>
    <property type="evidence" value="ECO:0007669"/>
    <property type="project" value="TreeGrafter"/>
</dbReference>
<dbReference type="Proteomes" id="UP000501168">
    <property type="component" value="Chromosome"/>
</dbReference>
<dbReference type="Pfam" id="PF00561">
    <property type="entry name" value="Abhydrolase_1"/>
    <property type="match status" value="1"/>
</dbReference>
<dbReference type="EMBL" id="CP050253">
    <property type="protein sequence ID" value="QIQ21341.1"/>
    <property type="molecule type" value="Genomic_DNA"/>
</dbReference>
<dbReference type="InterPro" id="IPR029058">
    <property type="entry name" value="AB_hydrolase_fold"/>
</dbReference>
<gene>
    <name evidence="2" type="ORF">IPMB12_06345</name>
</gene>
<evidence type="ECO:0000313" key="2">
    <source>
        <dbReference type="EMBL" id="QIQ21341.1"/>
    </source>
</evidence>
<reference evidence="2 3" key="1">
    <citation type="submission" date="2020-03" db="EMBL/GenBank/DDBJ databases">
        <title>Complete genome sequence of Orbus sp. IPMB12 (BCRC 80908).</title>
        <authorList>
            <person name="Lo W.-S."/>
            <person name="Chang T.-H."/>
            <person name="Kuo C.-H."/>
        </authorList>
    </citation>
    <scope>NUCLEOTIDE SEQUENCE [LARGE SCALE GENOMIC DNA]</scope>
    <source>
        <strain evidence="2 3">IPMB12</strain>
    </source>
</reference>
<keyword evidence="3" id="KW-1185">Reference proteome</keyword>
<dbReference type="GO" id="GO:0004806">
    <property type="term" value="F:triacylglycerol lipase activity"/>
    <property type="evidence" value="ECO:0007669"/>
    <property type="project" value="TreeGrafter"/>
</dbReference>
<feature type="domain" description="AB hydrolase-1" evidence="1">
    <location>
        <begin position="23"/>
        <end position="142"/>
    </location>
</feature>
<protein>
    <submittedName>
        <fullName evidence="2">Alpha/beta hydrolase</fullName>
    </submittedName>
</protein>
<evidence type="ECO:0000313" key="3">
    <source>
        <dbReference type="Proteomes" id="UP000501168"/>
    </source>
</evidence>
<evidence type="ECO:0000259" key="1">
    <source>
        <dbReference type="Pfam" id="PF00561"/>
    </source>
</evidence>
<proteinExistence type="predicted"/>
<sequence>MIKSCVVRTEDADIAYDIEGEGPLLLLIAGGNGDSKIFTKLSTYLSDRYTVVRYDRRADGRSTGDINGEMDMEQAGRDAAAVIKALNLGSAYVFGSSAGANIALELTAQHPELVKGLIAHEPPVVNILPENEASKWQALFHEVSKTFNTKGAAQAMALFGTCFIGFEQEAIRPTEHIAATHERFLAHEFVHINHYVPCIDVLRSSGVPIVMTAGRASGEAFYAKTAREVARQLSCTYVDIIGHHLGYRFQDALQFSEELDQIITIYLNHN</sequence>
<dbReference type="KEGG" id="orb:IPMB12_06345"/>
<dbReference type="InterPro" id="IPR050471">
    <property type="entry name" value="AB_hydrolase"/>
</dbReference>
<dbReference type="InParanoid" id="A0A6G9IAT8"/>
<name>A0A6G9IAT8_9GAMM</name>
<dbReference type="RefSeq" id="WP_166916057.1">
    <property type="nucleotide sequence ID" value="NZ_CP050253.1"/>
</dbReference>
<dbReference type="SUPFAM" id="SSF53474">
    <property type="entry name" value="alpha/beta-Hydrolases"/>
    <property type="match status" value="1"/>
</dbReference>
<accession>A0A6G9IAT8</accession>
<dbReference type="Gene3D" id="3.40.50.1820">
    <property type="entry name" value="alpha/beta hydrolase"/>
    <property type="match status" value="1"/>
</dbReference>
<organism evidence="2 3">
    <name type="scientific">Zophobihabitans entericus</name>
    <dbReference type="NCBI Taxonomy" id="1635327"/>
    <lineage>
        <taxon>Bacteria</taxon>
        <taxon>Pseudomonadati</taxon>
        <taxon>Pseudomonadota</taxon>
        <taxon>Gammaproteobacteria</taxon>
        <taxon>Orbales</taxon>
        <taxon>Orbaceae</taxon>
        <taxon>Zophobihabitans</taxon>
    </lineage>
</organism>
<dbReference type="InterPro" id="IPR000073">
    <property type="entry name" value="AB_hydrolase_1"/>
</dbReference>
<dbReference type="AlphaFoldDB" id="A0A6G9IAT8"/>
<dbReference type="PANTHER" id="PTHR43433:SF5">
    <property type="entry name" value="AB HYDROLASE-1 DOMAIN-CONTAINING PROTEIN"/>
    <property type="match status" value="1"/>
</dbReference>
<dbReference type="PANTHER" id="PTHR43433">
    <property type="entry name" value="HYDROLASE, ALPHA/BETA FOLD FAMILY PROTEIN"/>
    <property type="match status" value="1"/>
</dbReference>
<keyword evidence="2" id="KW-0378">Hydrolase</keyword>